<evidence type="ECO:0000259" key="1">
    <source>
        <dbReference type="Pfam" id="PF25489"/>
    </source>
</evidence>
<dbReference type="AlphaFoldDB" id="A0AAD8IZ20"/>
<comment type="caution">
    <text evidence="2">The sequence shown here is derived from an EMBL/GenBank/DDBJ whole genome shotgun (WGS) entry which is preliminary data.</text>
</comment>
<accession>A0AAD8IZ20</accession>
<dbReference type="InterPro" id="IPR045879">
    <property type="entry name" value="B561A"/>
</dbReference>
<sequence>MTVIWALGSMKPPDSLRPYYLPTKHGESFGYLNINVSDHMNDCVGPLDAEDKEDQDLLIADGKEALVITTGPALHYPNPPKPSKVIYINRKEAPVLRVERGVPIKFSIQAGHNVALYVTSDPLGGNATLRNLTETIYFGGPKAEGVQSSPTELIWAPNRNTPNDVYYQNLYNQKMGWKVQVVDGGLPDMYNNSVVLDDQQVTLFWTLSETSISSISVAARGEKKSGYLAIGFGSEMVNSYAYVVGWTVMVQEGSAHIGLMAGIPQIFIQQTRI</sequence>
<dbReference type="PANTHER" id="PTHR47281:SF1">
    <property type="entry name" value="OS09G0557700 PROTEIN"/>
    <property type="match status" value="1"/>
</dbReference>
<evidence type="ECO:0000313" key="2">
    <source>
        <dbReference type="EMBL" id="KAK1394640.1"/>
    </source>
</evidence>
<dbReference type="InterPro" id="IPR057443">
    <property type="entry name" value="At5g54830-like"/>
</dbReference>
<keyword evidence="3" id="KW-1185">Reference proteome</keyword>
<dbReference type="Proteomes" id="UP001237642">
    <property type="component" value="Unassembled WGS sequence"/>
</dbReference>
<proteinExistence type="predicted"/>
<reference evidence="2" key="2">
    <citation type="submission" date="2023-05" db="EMBL/GenBank/DDBJ databases">
        <authorList>
            <person name="Schelkunov M.I."/>
        </authorList>
    </citation>
    <scope>NUCLEOTIDE SEQUENCE</scope>
    <source>
        <strain evidence="2">Hsosn_3</strain>
        <tissue evidence="2">Leaf</tissue>
    </source>
</reference>
<evidence type="ECO:0000313" key="3">
    <source>
        <dbReference type="Proteomes" id="UP001237642"/>
    </source>
</evidence>
<reference evidence="2" key="1">
    <citation type="submission" date="2023-02" db="EMBL/GenBank/DDBJ databases">
        <title>Genome of toxic invasive species Heracleum sosnowskyi carries increased number of genes despite the absence of recent whole-genome duplications.</title>
        <authorList>
            <person name="Schelkunov M."/>
            <person name="Shtratnikova V."/>
            <person name="Makarenko M."/>
            <person name="Klepikova A."/>
            <person name="Omelchenko D."/>
            <person name="Novikova G."/>
            <person name="Obukhova E."/>
            <person name="Bogdanov V."/>
            <person name="Penin A."/>
            <person name="Logacheva M."/>
        </authorList>
    </citation>
    <scope>NUCLEOTIDE SEQUENCE</scope>
    <source>
        <strain evidence="2">Hsosn_3</strain>
        <tissue evidence="2">Leaf</tissue>
    </source>
</reference>
<organism evidence="2 3">
    <name type="scientific">Heracleum sosnowskyi</name>
    <dbReference type="NCBI Taxonomy" id="360622"/>
    <lineage>
        <taxon>Eukaryota</taxon>
        <taxon>Viridiplantae</taxon>
        <taxon>Streptophyta</taxon>
        <taxon>Embryophyta</taxon>
        <taxon>Tracheophyta</taxon>
        <taxon>Spermatophyta</taxon>
        <taxon>Magnoliopsida</taxon>
        <taxon>eudicotyledons</taxon>
        <taxon>Gunneridae</taxon>
        <taxon>Pentapetalae</taxon>
        <taxon>asterids</taxon>
        <taxon>campanulids</taxon>
        <taxon>Apiales</taxon>
        <taxon>Apiaceae</taxon>
        <taxon>Apioideae</taxon>
        <taxon>apioid superclade</taxon>
        <taxon>Tordylieae</taxon>
        <taxon>Tordyliinae</taxon>
        <taxon>Heracleum</taxon>
    </lineage>
</organism>
<dbReference type="PANTHER" id="PTHR47281">
    <property type="entry name" value="OS09G0557700 PROTEIN"/>
    <property type="match status" value="1"/>
</dbReference>
<dbReference type="Pfam" id="PF25489">
    <property type="entry name" value="At5g54830"/>
    <property type="match status" value="1"/>
</dbReference>
<dbReference type="EMBL" id="JAUIZM010000003">
    <property type="protein sequence ID" value="KAK1394640.1"/>
    <property type="molecule type" value="Genomic_DNA"/>
</dbReference>
<name>A0AAD8IZ20_9APIA</name>
<feature type="domain" description="At5g54830-like" evidence="1">
    <location>
        <begin position="59"/>
        <end position="183"/>
    </location>
</feature>
<gene>
    <name evidence="2" type="ORF">POM88_013696</name>
</gene>
<protein>
    <recommendedName>
        <fullName evidence="1">At5g54830-like domain-containing protein</fullName>
    </recommendedName>
</protein>